<keyword evidence="3" id="KW-1185">Reference proteome</keyword>
<accession>I7LIR7</accession>
<evidence type="ECO:0000313" key="1">
    <source>
        <dbReference type="EMBL" id="CCJ32996.1"/>
    </source>
</evidence>
<reference evidence="2" key="2">
    <citation type="submission" date="2011-07" db="EMBL/GenBank/DDBJ databases">
        <authorList>
            <person name="Patel B."/>
        </authorList>
    </citation>
    <scope>NUCLEOTIDE SEQUENCE</scope>
    <source>
        <strain evidence="2">RC3</strain>
    </source>
</reference>
<evidence type="ECO:0000313" key="2">
    <source>
        <dbReference type="EMBL" id="CCJ33167.1"/>
    </source>
</evidence>
<reference evidence="2 3" key="1">
    <citation type="journal article" date="2011" name="J. Bacteriol.">
        <title>Draft genome sequence of Caloramator australicus strain RC3T, a thermoanaerobe from the Great Artesian Basin of Australia.</title>
        <authorList>
            <person name="Ogg C.D."/>
            <person name="Patel B.K.C."/>
        </authorList>
    </citation>
    <scope>NUCLEOTIDE SEQUENCE [LARGE SCALE GENOMIC DNA]</scope>
    <source>
        <strain evidence="2 3">RC3</strain>
    </source>
</reference>
<evidence type="ECO:0000313" key="3">
    <source>
        <dbReference type="Proteomes" id="UP000007652"/>
    </source>
</evidence>
<protein>
    <submittedName>
        <fullName evidence="2">Uncharacterized protein</fullName>
    </submittedName>
</protein>
<name>I7LIR7_9CLOT</name>
<dbReference type="AlphaFoldDB" id="I7LIR7"/>
<dbReference type="EMBL" id="CAKP01000065">
    <property type="protein sequence ID" value="CCJ33167.1"/>
    <property type="molecule type" value="Genomic_DNA"/>
</dbReference>
<organism evidence="2 3">
    <name type="scientific">Caloramator australicus RC3</name>
    <dbReference type="NCBI Taxonomy" id="857293"/>
    <lineage>
        <taxon>Bacteria</taxon>
        <taxon>Bacillati</taxon>
        <taxon>Bacillota</taxon>
        <taxon>Clostridia</taxon>
        <taxon>Eubacteriales</taxon>
        <taxon>Clostridiaceae</taxon>
        <taxon>Caloramator</taxon>
    </lineage>
</organism>
<gene>
    <name evidence="1" type="ORF">CAAU_0912</name>
    <name evidence="2" type="ORF">CAAU_1083</name>
</gene>
<dbReference type="EMBL" id="CAKP01000045">
    <property type="protein sequence ID" value="CCJ32996.1"/>
    <property type="molecule type" value="Genomic_DNA"/>
</dbReference>
<dbReference type="Proteomes" id="UP000007652">
    <property type="component" value="Unassembled WGS sequence"/>
</dbReference>
<proteinExistence type="predicted"/>
<sequence length="38" mass="4139">MLFEKDLGLLNLVLALTGVASTEINLLSIKPKSLRILT</sequence>
<comment type="caution">
    <text evidence="2">The sequence shown here is derived from an EMBL/GenBank/DDBJ whole genome shotgun (WGS) entry which is preliminary data.</text>
</comment>